<protein>
    <submittedName>
        <fullName evidence="1">Uncharacterized protein</fullName>
    </submittedName>
</protein>
<comment type="caution">
    <text evidence="1">The sequence shown here is derived from an EMBL/GenBank/DDBJ whole genome shotgun (WGS) entry which is preliminary data.</text>
</comment>
<accession>A0A917PBF7</accession>
<dbReference type="AlphaFoldDB" id="A0A917PBF7"/>
<proteinExistence type="predicted"/>
<sequence>MSCCPSIRGSRPAPASTKAGLTTMEHWLSIIQAVGDLIHLINGLTTLAMAVTDLAGRRRSDRD</sequence>
<gene>
    <name evidence="1" type="ORF">GCM10012282_78230</name>
</gene>
<name>A0A917PBF7_9ACTN</name>
<dbReference type="EMBL" id="BMMU01000055">
    <property type="protein sequence ID" value="GGJ69657.1"/>
    <property type="molecule type" value="Genomic_DNA"/>
</dbReference>
<keyword evidence="2" id="KW-1185">Reference proteome</keyword>
<organism evidence="1 2">
    <name type="scientific">Streptomyces lacrimifluminis</name>
    <dbReference type="NCBI Taxonomy" id="1500077"/>
    <lineage>
        <taxon>Bacteria</taxon>
        <taxon>Bacillati</taxon>
        <taxon>Actinomycetota</taxon>
        <taxon>Actinomycetes</taxon>
        <taxon>Kitasatosporales</taxon>
        <taxon>Streptomycetaceae</taxon>
        <taxon>Streptomyces</taxon>
    </lineage>
</organism>
<reference evidence="1" key="1">
    <citation type="journal article" date="2014" name="Int. J. Syst. Evol. Microbiol.">
        <title>Complete genome sequence of Corynebacterium casei LMG S-19264T (=DSM 44701T), isolated from a smear-ripened cheese.</title>
        <authorList>
            <consortium name="US DOE Joint Genome Institute (JGI-PGF)"/>
            <person name="Walter F."/>
            <person name="Albersmeier A."/>
            <person name="Kalinowski J."/>
            <person name="Ruckert C."/>
        </authorList>
    </citation>
    <scope>NUCLEOTIDE SEQUENCE</scope>
    <source>
        <strain evidence="1">CGMCC 4.7272</strain>
    </source>
</reference>
<evidence type="ECO:0000313" key="2">
    <source>
        <dbReference type="Proteomes" id="UP000625682"/>
    </source>
</evidence>
<evidence type="ECO:0000313" key="1">
    <source>
        <dbReference type="EMBL" id="GGJ69657.1"/>
    </source>
</evidence>
<reference evidence="1" key="2">
    <citation type="submission" date="2020-09" db="EMBL/GenBank/DDBJ databases">
        <authorList>
            <person name="Sun Q."/>
            <person name="Zhou Y."/>
        </authorList>
    </citation>
    <scope>NUCLEOTIDE SEQUENCE</scope>
    <source>
        <strain evidence="1">CGMCC 4.7272</strain>
    </source>
</reference>
<dbReference type="Proteomes" id="UP000625682">
    <property type="component" value="Unassembled WGS sequence"/>
</dbReference>